<dbReference type="AlphaFoldDB" id="A0AAW6UC35"/>
<evidence type="ECO:0000313" key="2">
    <source>
        <dbReference type="Proteomes" id="UP001431532"/>
    </source>
</evidence>
<dbReference type="RefSeq" id="WP_282839634.1">
    <property type="nucleotide sequence ID" value="NZ_JASCXW010000020.1"/>
</dbReference>
<protein>
    <submittedName>
        <fullName evidence="1">Uncharacterized protein</fullName>
    </submittedName>
</protein>
<gene>
    <name evidence="1" type="ORF">QJ521_06490</name>
</gene>
<keyword evidence="2" id="KW-1185">Reference proteome</keyword>
<comment type="caution">
    <text evidence="1">The sequence shown here is derived from an EMBL/GenBank/DDBJ whole genome shotgun (WGS) entry which is preliminary data.</text>
</comment>
<accession>A0AAW6UC35</accession>
<reference evidence="1" key="1">
    <citation type="submission" date="2023-05" db="EMBL/GenBank/DDBJ databases">
        <title>Mariniplasma microaerophilum sp. nov., a novel anaerobic mollicute isolated from terrestrial mud volcano, Taman Peninsula, Russia.</title>
        <authorList>
            <person name="Khomyakova M.A."/>
            <person name="Merkel A.Y."/>
            <person name="Slobodkin A.I."/>
        </authorList>
    </citation>
    <scope>NUCLEOTIDE SEQUENCE</scope>
    <source>
        <strain evidence="1">M4Ah</strain>
    </source>
</reference>
<sequence length="83" mass="9304">MIPNYFPEKVYPGTKQGKTLTISIKPKSIILGFKIPQDKAKKIIQLAISKEINLLGSGPDYFSDKPKILVEPLKDSFIQAMLK</sequence>
<organism evidence="1 2">
    <name type="scientific">Peloplasma aerotolerans</name>
    <dbReference type="NCBI Taxonomy" id="3044389"/>
    <lineage>
        <taxon>Bacteria</taxon>
        <taxon>Bacillati</taxon>
        <taxon>Mycoplasmatota</taxon>
        <taxon>Mollicutes</taxon>
        <taxon>Acholeplasmatales</taxon>
        <taxon>Acholeplasmataceae</taxon>
        <taxon>Peloplasma</taxon>
    </lineage>
</organism>
<dbReference type="Proteomes" id="UP001431532">
    <property type="component" value="Unassembled WGS sequence"/>
</dbReference>
<name>A0AAW6UC35_9MOLU</name>
<evidence type="ECO:0000313" key="1">
    <source>
        <dbReference type="EMBL" id="MDI6453204.1"/>
    </source>
</evidence>
<proteinExistence type="predicted"/>
<dbReference type="EMBL" id="JASCXW010000020">
    <property type="protein sequence ID" value="MDI6453204.1"/>
    <property type="molecule type" value="Genomic_DNA"/>
</dbReference>